<evidence type="ECO:0000313" key="1">
    <source>
        <dbReference type="EMBL" id="SVC55236.1"/>
    </source>
</evidence>
<dbReference type="AlphaFoldDB" id="A0A382N2D5"/>
<organism evidence="1">
    <name type="scientific">marine metagenome</name>
    <dbReference type="NCBI Taxonomy" id="408172"/>
    <lineage>
        <taxon>unclassified sequences</taxon>
        <taxon>metagenomes</taxon>
        <taxon>ecological metagenomes</taxon>
    </lineage>
</organism>
<protein>
    <submittedName>
        <fullName evidence="1">Uncharacterized protein</fullName>
    </submittedName>
</protein>
<name>A0A382N2D5_9ZZZZ</name>
<dbReference type="EMBL" id="UINC01097490">
    <property type="protein sequence ID" value="SVC55236.1"/>
    <property type="molecule type" value="Genomic_DNA"/>
</dbReference>
<gene>
    <name evidence="1" type="ORF">METZ01_LOCUS308090</name>
</gene>
<accession>A0A382N2D5</accession>
<reference evidence="1" key="1">
    <citation type="submission" date="2018-05" db="EMBL/GenBank/DDBJ databases">
        <authorList>
            <person name="Lanie J.A."/>
            <person name="Ng W.-L."/>
            <person name="Kazmierczak K.M."/>
            <person name="Andrzejewski T.M."/>
            <person name="Davidsen T.M."/>
            <person name="Wayne K.J."/>
            <person name="Tettelin H."/>
            <person name="Glass J.I."/>
            <person name="Rusch D."/>
            <person name="Podicherti R."/>
            <person name="Tsui H.-C.T."/>
            <person name="Winkler M.E."/>
        </authorList>
    </citation>
    <scope>NUCLEOTIDE SEQUENCE</scope>
</reference>
<proteinExistence type="predicted"/>
<sequence>MVNDEGTVGMKEAPASVNGFYMKSR</sequence>